<dbReference type="AlphaFoldDB" id="A0AAD7JQQ3"/>
<feature type="compositionally biased region" description="Basic and acidic residues" evidence="1">
    <location>
        <begin position="781"/>
        <end position="794"/>
    </location>
</feature>
<protein>
    <submittedName>
        <fullName evidence="2">Uncharacterized protein</fullName>
    </submittedName>
</protein>
<accession>A0AAD7JQQ3</accession>
<gene>
    <name evidence="2" type="ORF">B0H16DRAFT_1777009</name>
</gene>
<reference evidence="2" key="1">
    <citation type="submission" date="2023-03" db="EMBL/GenBank/DDBJ databases">
        <title>Massive genome expansion in bonnet fungi (Mycena s.s.) driven by repeated elements and novel gene families across ecological guilds.</title>
        <authorList>
            <consortium name="Lawrence Berkeley National Laboratory"/>
            <person name="Harder C.B."/>
            <person name="Miyauchi S."/>
            <person name="Viragh M."/>
            <person name="Kuo A."/>
            <person name="Thoen E."/>
            <person name="Andreopoulos B."/>
            <person name="Lu D."/>
            <person name="Skrede I."/>
            <person name="Drula E."/>
            <person name="Henrissat B."/>
            <person name="Morin E."/>
            <person name="Kohler A."/>
            <person name="Barry K."/>
            <person name="LaButti K."/>
            <person name="Morin E."/>
            <person name="Salamov A."/>
            <person name="Lipzen A."/>
            <person name="Mereny Z."/>
            <person name="Hegedus B."/>
            <person name="Baldrian P."/>
            <person name="Stursova M."/>
            <person name="Weitz H."/>
            <person name="Taylor A."/>
            <person name="Grigoriev I.V."/>
            <person name="Nagy L.G."/>
            <person name="Martin F."/>
            <person name="Kauserud H."/>
        </authorList>
    </citation>
    <scope>NUCLEOTIDE SEQUENCE</scope>
    <source>
        <strain evidence="2">CBHHK182m</strain>
    </source>
</reference>
<evidence type="ECO:0000313" key="3">
    <source>
        <dbReference type="Proteomes" id="UP001215598"/>
    </source>
</evidence>
<organism evidence="2 3">
    <name type="scientific">Mycena metata</name>
    <dbReference type="NCBI Taxonomy" id="1033252"/>
    <lineage>
        <taxon>Eukaryota</taxon>
        <taxon>Fungi</taxon>
        <taxon>Dikarya</taxon>
        <taxon>Basidiomycota</taxon>
        <taxon>Agaricomycotina</taxon>
        <taxon>Agaricomycetes</taxon>
        <taxon>Agaricomycetidae</taxon>
        <taxon>Agaricales</taxon>
        <taxon>Marasmiineae</taxon>
        <taxon>Mycenaceae</taxon>
        <taxon>Mycena</taxon>
    </lineage>
</organism>
<name>A0AAD7JQQ3_9AGAR</name>
<feature type="region of interest" description="Disordered" evidence="1">
    <location>
        <begin position="765"/>
        <end position="819"/>
    </location>
</feature>
<comment type="caution">
    <text evidence="2">The sequence shown here is derived from an EMBL/GenBank/DDBJ whole genome shotgun (WGS) entry which is preliminary data.</text>
</comment>
<sequence length="819" mass="91644">MLLSDSRVARHKSCLIEIKILPFLFYITAKMSSAVQGNNLPTHQNSPLDRFNAVQGNNLPTHQNSPLNRFNRLARDLQAAKTPEAWLAVRRVGLQSVKGDVETLLRKHSDVISAFAPLHVLPQFSRNGLTPKQMVDSTKVFWGARWLVTPGEDLSAAVLTNTANFPTSADAVQYLASAFRETDRPPLENVLDSLIKIFDDAFSTHLHPFMLFFGQDLTDEVNPWSAAYTNYIAEVEEKVLALQNELVEVKIEEEDEEAHNRRTCLADLGRRVHAAAHGHINGYPFPPAFESSVPFICPAFVKALFTLFTELSPLLTVVAGWFVPGLRDYEAQRGTRVTNLSPHVTTPSYMCLVLQHLAYFADRHRPEWAENSFNTKDMWYWSSTGNVNIPSASIGELFTDLIIDILAYRSVCLIPAFPTVVSQQAKSKDNTKDSEHEALIDNIVRWTKAAQKQLLDVKIVRNLQAVTPRDAQECPAEVYANDPNNLFTCNPNLRRVFEMTIFNFMNSPGGTNNAAVHWRFVTNIYADYQHLHEVVYPALVSSKPAAPILTLRAGIEHSIRRWPRFQEYQMWYHFDDNKVTNTEQIPLIATTDVQRSAATVAECEKIQVLQAMLRRIGDSFNKGHLCGIRLSDEAGQRTEKTALHPALAAAFKHFAEVAVLVQQDILNIEGNTPLNNNLAAGVWSTTDHLTAFSNATVPFVTTPVATLEQTRSYYPESVPVGVVSRAVYDTQVNPIADFDVNAEPERSLRVTANGQTVVYDRTPGVIARGANDNDKDDGEVEDRVPAVGQERRTPSPDAQVEPPLKKRRAARGYDRATRV</sequence>
<dbReference type="EMBL" id="JARKIB010000017">
    <property type="protein sequence ID" value="KAJ7769982.1"/>
    <property type="molecule type" value="Genomic_DNA"/>
</dbReference>
<evidence type="ECO:0000256" key="1">
    <source>
        <dbReference type="SAM" id="MobiDB-lite"/>
    </source>
</evidence>
<evidence type="ECO:0000313" key="2">
    <source>
        <dbReference type="EMBL" id="KAJ7769982.1"/>
    </source>
</evidence>
<proteinExistence type="predicted"/>
<dbReference type="Proteomes" id="UP001215598">
    <property type="component" value="Unassembled WGS sequence"/>
</dbReference>
<keyword evidence="3" id="KW-1185">Reference proteome</keyword>